<evidence type="ECO:0000256" key="6">
    <source>
        <dbReference type="ARBA" id="ARBA00022679"/>
    </source>
</evidence>
<evidence type="ECO:0000313" key="17">
    <source>
        <dbReference type="EMBL" id="TCZ78466.1"/>
    </source>
</evidence>
<keyword evidence="6" id="KW-0808">Transferase</keyword>
<dbReference type="InterPro" id="IPR005467">
    <property type="entry name" value="His_kinase_dom"/>
</dbReference>
<comment type="caution">
    <text evidence="17">The sequence shown here is derived from an EMBL/GenBank/DDBJ whole genome shotgun (WGS) entry which is preliminary data.</text>
</comment>
<reference evidence="17 18" key="1">
    <citation type="submission" date="2019-03" db="EMBL/GenBank/DDBJ databases">
        <authorList>
            <person name="Kim M.K.M."/>
        </authorList>
    </citation>
    <scope>NUCLEOTIDE SEQUENCE [LARGE SCALE GENOMIC DNA]</scope>
    <source>
        <strain evidence="17 18">18JY21-1</strain>
    </source>
</reference>
<dbReference type="Gene3D" id="3.30.565.10">
    <property type="entry name" value="Histidine kinase-like ATPase, C-terminal domain"/>
    <property type="match status" value="1"/>
</dbReference>
<dbReference type="CDD" id="cd00082">
    <property type="entry name" value="HisKA"/>
    <property type="match status" value="1"/>
</dbReference>
<dbReference type="SMART" id="SM00387">
    <property type="entry name" value="HATPase_c"/>
    <property type="match status" value="1"/>
</dbReference>
<evidence type="ECO:0000256" key="14">
    <source>
        <dbReference type="SAM" id="Phobius"/>
    </source>
</evidence>
<dbReference type="InterPro" id="IPR003661">
    <property type="entry name" value="HisK_dim/P_dom"/>
</dbReference>
<dbReference type="InterPro" id="IPR003660">
    <property type="entry name" value="HAMP_dom"/>
</dbReference>
<keyword evidence="9 17" id="KW-0418">Kinase</keyword>
<dbReference type="InterPro" id="IPR036890">
    <property type="entry name" value="HATPase_C_sf"/>
</dbReference>
<dbReference type="PANTHER" id="PTHR45528">
    <property type="entry name" value="SENSOR HISTIDINE KINASE CPXA"/>
    <property type="match status" value="1"/>
</dbReference>
<keyword evidence="8" id="KW-0547">Nucleotide-binding</keyword>
<sequence length="473" mass="53858">MVTVYVWRGIKMKLIYRLNLSFGILLLLILAITAALIYPLLFNTLVENQRREMREQGSNLLQTFAPDNKDEKYGSAQYIDEYIDVVRSNPNLPTRENGVILETPTMMISYNSLAGKEDLNWKEIVLQNDSGSRIWQGKNDEYIIETSKAPIKDSSEEKEAVAILATPLSKVKSMHLELFQRMMLILSIGGILTFLVCMFITRKLVTPLSALRQELKKVESRRFSEVQRVQSDGEVGEVADSVYQLARELEQYQLTQKKFFQNASHELKTPLMSIQGYAEGIKDGIFTGERAEIGLDVIVRECEHLKHIVTEMILLAKLESEVGIFHMEEVSVLDLIHETMERMNPLVLNEGLFLEVEHGEQEKSCMIYADREKVLQALINITGNATRYAKHRIRMKVKANNTGVDIEITDDGEGIPDALLPYLFNRFTKGKQGDTGLGLAISRVIVERCHGRIVARNLPNQEGAVFELYFPRE</sequence>
<comment type="subcellular location">
    <subcellularLocation>
        <location evidence="2">Cell membrane</location>
        <topology evidence="2">Multi-pass membrane protein</topology>
    </subcellularLocation>
</comment>
<evidence type="ECO:0000256" key="5">
    <source>
        <dbReference type="ARBA" id="ARBA00022553"/>
    </source>
</evidence>
<dbReference type="PRINTS" id="PR00344">
    <property type="entry name" value="BCTRLSENSOR"/>
</dbReference>
<dbReference type="Proteomes" id="UP000295418">
    <property type="component" value="Unassembled WGS sequence"/>
</dbReference>
<dbReference type="InterPro" id="IPR003594">
    <property type="entry name" value="HATPase_dom"/>
</dbReference>
<feature type="domain" description="Histidine kinase" evidence="15">
    <location>
        <begin position="262"/>
        <end position="473"/>
    </location>
</feature>
<feature type="domain" description="HAMP" evidence="16">
    <location>
        <begin position="202"/>
        <end position="254"/>
    </location>
</feature>
<evidence type="ECO:0000259" key="16">
    <source>
        <dbReference type="PROSITE" id="PS50885"/>
    </source>
</evidence>
<dbReference type="GO" id="GO:0005524">
    <property type="term" value="F:ATP binding"/>
    <property type="evidence" value="ECO:0007669"/>
    <property type="project" value="UniProtKB-KW"/>
</dbReference>
<dbReference type="SMART" id="SM00388">
    <property type="entry name" value="HisKA"/>
    <property type="match status" value="1"/>
</dbReference>
<dbReference type="GO" id="GO:0005886">
    <property type="term" value="C:plasma membrane"/>
    <property type="evidence" value="ECO:0007669"/>
    <property type="project" value="UniProtKB-SubCell"/>
</dbReference>
<evidence type="ECO:0000256" key="10">
    <source>
        <dbReference type="ARBA" id="ARBA00022840"/>
    </source>
</evidence>
<dbReference type="SUPFAM" id="SSF47384">
    <property type="entry name" value="Homodimeric domain of signal transducing histidine kinase"/>
    <property type="match status" value="1"/>
</dbReference>
<dbReference type="CDD" id="cd00075">
    <property type="entry name" value="HATPase"/>
    <property type="match status" value="1"/>
</dbReference>
<dbReference type="OrthoDB" id="9780718at2"/>
<dbReference type="PROSITE" id="PS50885">
    <property type="entry name" value="HAMP"/>
    <property type="match status" value="1"/>
</dbReference>
<keyword evidence="5" id="KW-0597">Phosphoprotein</keyword>
<evidence type="ECO:0000256" key="4">
    <source>
        <dbReference type="ARBA" id="ARBA00022475"/>
    </source>
</evidence>
<dbReference type="AlphaFoldDB" id="A0A4R4EEM0"/>
<dbReference type="InterPro" id="IPR050398">
    <property type="entry name" value="HssS/ArlS-like"/>
</dbReference>
<dbReference type="PANTHER" id="PTHR45528:SF1">
    <property type="entry name" value="SENSOR HISTIDINE KINASE CPXA"/>
    <property type="match status" value="1"/>
</dbReference>
<feature type="transmembrane region" description="Helical" evidence="14">
    <location>
        <begin position="182"/>
        <end position="201"/>
    </location>
</feature>
<keyword evidence="11 14" id="KW-1133">Transmembrane helix</keyword>
<proteinExistence type="predicted"/>
<evidence type="ECO:0000256" key="11">
    <source>
        <dbReference type="ARBA" id="ARBA00022989"/>
    </source>
</evidence>
<dbReference type="EMBL" id="SKFG01000005">
    <property type="protein sequence ID" value="TCZ78466.1"/>
    <property type="molecule type" value="Genomic_DNA"/>
</dbReference>
<evidence type="ECO:0000313" key="18">
    <source>
        <dbReference type="Proteomes" id="UP000295418"/>
    </source>
</evidence>
<dbReference type="PROSITE" id="PS50109">
    <property type="entry name" value="HIS_KIN"/>
    <property type="match status" value="1"/>
</dbReference>
<keyword evidence="4" id="KW-1003">Cell membrane</keyword>
<evidence type="ECO:0000256" key="13">
    <source>
        <dbReference type="ARBA" id="ARBA00023136"/>
    </source>
</evidence>
<dbReference type="SUPFAM" id="SSF55874">
    <property type="entry name" value="ATPase domain of HSP90 chaperone/DNA topoisomerase II/histidine kinase"/>
    <property type="match status" value="1"/>
</dbReference>
<gene>
    <name evidence="17" type="ORF">E0485_08180</name>
</gene>
<comment type="catalytic activity">
    <reaction evidence="1">
        <text>ATP + protein L-histidine = ADP + protein N-phospho-L-histidine.</text>
        <dbReference type="EC" id="2.7.13.3"/>
    </reaction>
</comment>
<evidence type="ECO:0000256" key="9">
    <source>
        <dbReference type="ARBA" id="ARBA00022777"/>
    </source>
</evidence>
<keyword evidence="12" id="KW-0902">Two-component regulatory system</keyword>
<keyword evidence="10" id="KW-0067">ATP-binding</keyword>
<dbReference type="GO" id="GO:0000155">
    <property type="term" value="F:phosphorelay sensor kinase activity"/>
    <property type="evidence" value="ECO:0007669"/>
    <property type="project" value="InterPro"/>
</dbReference>
<evidence type="ECO:0000256" key="3">
    <source>
        <dbReference type="ARBA" id="ARBA00012438"/>
    </source>
</evidence>
<dbReference type="InterPro" id="IPR036097">
    <property type="entry name" value="HisK_dim/P_sf"/>
</dbReference>
<organism evidence="17 18">
    <name type="scientific">Paenibacillus albiflavus</name>
    <dbReference type="NCBI Taxonomy" id="2545760"/>
    <lineage>
        <taxon>Bacteria</taxon>
        <taxon>Bacillati</taxon>
        <taxon>Bacillota</taxon>
        <taxon>Bacilli</taxon>
        <taxon>Bacillales</taxon>
        <taxon>Paenibacillaceae</taxon>
        <taxon>Paenibacillus</taxon>
    </lineage>
</organism>
<protein>
    <recommendedName>
        <fullName evidence="3">histidine kinase</fullName>
        <ecNumber evidence="3">2.7.13.3</ecNumber>
    </recommendedName>
</protein>
<evidence type="ECO:0000256" key="1">
    <source>
        <dbReference type="ARBA" id="ARBA00000085"/>
    </source>
</evidence>
<dbReference type="EC" id="2.7.13.3" evidence="3"/>
<dbReference type="Gene3D" id="1.10.287.130">
    <property type="match status" value="1"/>
</dbReference>
<name>A0A4R4EEM0_9BACL</name>
<dbReference type="InterPro" id="IPR004358">
    <property type="entry name" value="Sig_transdc_His_kin-like_C"/>
</dbReference>
<dbReference type="Pfam" id="PF02518">
    <property type="entry name" value="HATPase_c"/>
    <property type="match status" value="1"/>
</dbReference>
<keyword evidence="7 14" id="KW-0812">Transmembrane</keyword>
<dbReference type="Gene3D" id="6.10.340.10">
    <property type="match status" value="1"/>
</dbReference>
<keyword evidence="18" id="KW-1185">Reference proteome</keyword>
<feature type="transmembrane region" description="Helical" evidence="14">
    <location>
        <begin position="20"/>
        <end position="46"/>
    </location>
</feature>
<accession>A0A4R4EEM0</accession>
<evidence type="ECO:0000256" key="12">
    <source>
        <dbReference type="ARBA" id="ARBA00023012"/>
    </source>
</evidence>
<keyword evidence="13 14" id="KW-0472">Membrane</keyword>
<dbReference type="Pfam" id="PF00512">
    <property type="entry name" value="HisKA"/>
    <property type="match status" value="1"/>
</dbReference>
<evidence type="ECO:0000259" key="15">
    <source>
        <dbReference type="PROSITE" id="PS50109"/>
    </source>
</evidence>
<evidence type="ECO:0000256" key="2">
    <source>
        <dbReference type="ARBA" id="ARBA00004651"/>
    </source>
</evidence>
<evidence type="ECO:0000256" key="7">
    <source>
        <dbReference type="ARBA" id="ARBA00022692"/>
    </source>
</evidence>
<evidence type="ECO:0000256" key="8">
    <source>
        <dbReference type="ARBA" id="ARBA00022741"/>
    </source>
</evidence>